<dbReference type="PANTHER" id="PTHR42695">
    <property type="entry name" value="GLUTAMINE AMIDOTRANSFERASE YLR126C-RELATED"/>
    <property type="match status" value="1"/>
</dbReference>
<dbReference type="InterPro" id="IPR029062">
    <property type="entry name" value="Class_I_gatase-like"/>
</dbReference>
<accession>A0AAU1TXU4</accession>
<dbReference type="SUPFAM" id="SSF52317">
    <property type="entry name" value="Class I glutamine amidotransferase-like"/>
    <property type="match status" value="1"/>
</dbReference>
<feature type="domain" description="Glutamine amidotransferase" evidence="1">
    <location>
        <begin position="47"/>
        <end position="187"/>
    </location>
</feature>
<sequence length="257" mass="27424">MGAARVLVVEHEDGTGPAQVGERIVGQGLLTDMCRPWAGDALPRNLDDHDALLVLGGSMGPHDDERAPWLPDVRELLRQAVARDLPTLAICLGMELLTVACGGEVRRAALPEVGLCELTPFQEAAEDPLFGPLTNTGGRLRAVQWHWEESGTLPDGAVPLVTSERCAHQSYRIGTSVWAVQFHPEVLADDIRTWGTSDVGPLRALGLEPAGVVAEVARAETELRALWGAFAEQWAAIVTDPATAVPALPAVPPPGQR</sequence>
<dbReference type="EMBL" id="CP108195">
    <property type="protein sequence ID" value="WTS10483.1"/>
    <property type="molecule type" value="Genomic_DNA"/>
</dbReference>
<evidence type="ECO:0000259" key="1">
    <source>
        <dbReference type="Pfam" id="PF00117"/>
    </source>
</evidence>
<proteinExistence type="predicted"/>
<evidence type="ECO:0000313" key="2">
    <source>
        <dbReference type="EMBL" id="WTS10483.1"/>
    </source>
</evidence>
<organism evidence="2">
    <name type="scientific">Streptomyces sp. NBC_00119</name>
    <dbReference type="NCBI Taxonomy" id="2975659"/>
    <lineage>
        <taxon>Bacteria</taxon>
        <taxon>Bacillati</taxon>
        <taxon>Actinomycetota</taxon>
        <taxon>Actinomycetes</taxon>
        <taxon>Kitasatosporales</taxon>
        <taxon>Streptomycetaceae</taxon>
        <taxon>Streptomyces</taxon>
    </lineage>
</organism>
<dbReference type="PANTHER" id="PTHR42695:SF5">
    <property type="entry name" value="GLUTAMINE AMIDOTRANSFERASE YLR126C-RELATED"/>
    <property type="match status" value="1"/>
</dbReference>
<dbReference type="CDD" id="cd01741">
    <property type="entry name" value="GATase1_1"/>
    <property type="match status" value="1"/>
</dbReference>
<dbReference type="PROSITE" id="PS51273">
    <property type="entry name" value="GATASE_TYPE_1"/>
    <property type="match status" value="1"/>
</dbReference>
<dbReference type="GO" id="GO:0005829">
    <property type="term" value="C:cytosol"/>
    <property type="evidence" value="ECO:0007669"/>
    <property type="project" value="TreeGrafter"/>
</dbReference>
<gene>
    <name evidence="2" type="ORF">OHU69_05015</name>
</gene>
<dbReference type="Pfam" id="PF00117">
    <property type="entry name" value="GATase"/>
    <property type="match status" value="1"/>
</dbReference>
<name>A0AAU1TXU4_9ACTN</name>
<reference evidence="2" key="1">
    <citation type="submission" date="2022-10" db="EMBL/GenBank/DDBJ databases">
        <title>The complete genomes of actinobacterial strains from the NBC collection.</title>
        <authorList>
            <person name="Joergensen T.S."/>
            <person name="Alvarez Arevalo M."/>
            <person name="Sterndorff E.B."/>
            <person name="Faurdal D."/>
            <person name="Vuksanovic O."/>
            <person name="Mourched A.-S."/>
            <person name="Charusanti P."/>
            <person name="Shaw S."/>
            <person name="Blin K."/>
            <person name="Weber T."/>
        </authorList>
    </citation>
    <scope>NUCLEOTIDE SEQUENCE</scope>
    <source>
        <strain evidence="2">NBC_00119</strain>
    </source>
</reference>
<dbReference type="InterPro" id="IPR044992">
    <property type="entry name" value="ChyE-like"/>
</dbReference>
<dbReference type="AlphaFoldDB" id="A0AAU1TXU4"/>
<dbReference type="Gene3D" id="3.40.50.880">
    <property type="match status" value="1"/>
</dbReference>
<protein>
    <submittedName>
        <fullName evidence="2">Type 1 glutamine amidotransferase</fullName>
    </submittedName>
</protein>
<keyword evidence="2" id="KW-0315">Glutamine amidotransferase</keyword>
<dbReference type="InterPro" id="IPR017926">
    <property type="entry name" value="GATASE"/>
</dbReference>